<dbReference type="AlphaFoldDB" id="E4Y637"/>
<protein>
    <submittedName>
        <fullName evidence="2">Uncharacterized protein</fullName>
    </submittedName>
</protein>
<sequence>MAKMIEKIASFGSLIFGVISLIVCATAAGTKNTLFIPLVVCLVLGCILAAAALFVWFRQQRRQGEILEDEQNFLETYGHLILLRVTNLSNLLR</sequence>
<reference evidence="2" key="1">
    <citation type="journal article" date="2010" name="Science">
        <title>Plasticity of animal genome architecture unmasked by rapid evolution of a pelagic tunicate.</title>
        <authorList>
            <person name="Denoeud F."/>
            <person name="Henriet S."/>
            <person name="Mungpakdee S."/>
            <person name="Aury J.M."/>
            <person name="Da Silva C."/>
            <person name="Brinkmann H."/>
            <person name="Mikhaleva J."/>
            <person name="Olsen L.C."/>
            <person name="Jubin C."/>
            <person name="Canestro C."/>
            <person name="Bouquet J.M."/>
            <person name="Danks G."/>
            <person name="Poulain J."/>
            <person name="Campsteijn C."/>
            <person name="Adamski M."/>
            <person name="Cross I."/>
            <person name="Yadetie F."/>
            <person name="Muffato M."/>
            <person name="Louis A."/>
            <person name="Butcher S."/>
            <person name="Tsagkogeorga G."/>
            <person name="Konrad A."/>
            <person name="Singh S."/>
            <person name="Jensen M.F."/>
            <person name="Cong E.H."/>
            <person name="Eikeseth-Otteraa H."/>
            <person name="Noel B."/>
            <person name="Anthouard V."/>
            <person name="Porcel B.M."/>
            <person name="Kachouri-Lafond R."/>
            <person name="Nishino A."/>
            <person name="Ugolini M."/>
            <person name="Chourrout P."/>
            <person name="Nishida H."/>
            <person name="Aasland R."/>
            <person name="Huzurbazar S."/>
            <person name="Westhof E."/>
            <person name="Delsuc F."/>
            <person name="Lehrach H."/>
            <person name="Reinhardt R."/>
            <person name="Weissenbach J."/>
            <person name="Roy S.W."/>
            <person name="Artiguenave F."/>
            <person name="Postlethwait J.H."/>
            <person name="Manak J.R."/>
            <person name="Thompson E.M."/>
            <person name="Jaillon O."/>
            <person name="Du Pasquier L."/>
            <person name="Boudinot P."/>
            <person name="Liberles D.A."/>
            <person name="Volff J.N."/>
            <person name="Philippe H."/>
            <person name="Lenhard B."/>
            <person name="Roest Crollius H."/>
            <person name="Wincker P."/>
            <person name="Chourrout D."/>
        </authorList>
    </citation>
    <scope>NUCLEOTIDE SEQUENCE [LARGE SCALE GENOMIC DNA]</scope>
</reference>
<keyword evidence="1" id="KW-0812">Transmembrane</keyword>
<keyword evidence="1" id="KW-1133">Transmembrane helix</keyword>
<name>E4Y637_OIKDI</name>
<evidence type="ECO:0000256" key="1">
    <source>
        <dbReference type="SAM" id="Phobius"/>
    </source>
</evidence>
<evidence type="ECO:0000313" key="2">
    <source>
        <dbReference type="EMBL" id="CBY31087.1"/>
    </source>
</evidence>
<proteinExistence type="predicted"/>
<dbReference type="Proteomes" id="UP000011014">
    <property type="component" value="Unassembled WGS sequence"/>
</dbReference>
<feature type="transmembrane region" description="Helical" evidence="1">
    <location>
        <begin position="34"/>
        <end position="57"/>
    </location>
</feature>
<gene>
    <name evidence="2" type="ORF">GSOID_T00019042001</name>
</gene>
<dbReference type="EMBL" id="FN654292">
    <property type="protein sequence ID" value="CBY31087.1"/>
    <property type="molecule type" value="Genomic_DNA"/>
</dbReference>
<organism evidence="2">
    <name type="scientific">Oikopleura dioica</name>
    <name type="common">Tunicate</name>
    <dbReference type="NCBI Taxonomy" id="34765"/>
    <lineage>
        <taxon>Eukaryota</taxon>
        <taxon>Metazoa</taxon>
        <taxon>Chordata</taxon>
        <taxon>Tunicata</taxon>
        <taxon>Appendicularia</taxon>
        <taxon>Copelata</taxon>
        <taxon>Oikopleuridae</taxon>
        <taxon>Oikopleura</taxon>
    </lineage>
</organism>
<accession>E4Y637</accession>
<keyword evidence="1" id="KW-0472">Membrane</keyword>